<dbReference type="GO" id="GO:0006152">
    <property type="term" value="P:purine nucleoside catabolic process"/>
    <property type="evidence" value="ECO:0007669"/>
    <property type="project" value="TreeGrafter"/>
</dbReference>
<dbReference type="Pfam" id="PF01156">
    <property type="entry name" value="IU_nuc_hydro"/>
    <property type="match status" value="1"/>
</dbReference>
<keyword evidence="5" id="KW-1185">Reference proteome</keyword>
<dbReference type="STRING" id="1073574.GOARA_064_01310"/>
<evidence type="ECO:0000256" key="2">
    <source>
        <dbReference type="ARBA" id="ARBA00023295"/>
    </source>
</evidence>
<protein>
    <submittedName>
        <fullName evidence="4">Putative ribonucleoside hydrolase</fullName>
    </submittedName>
</protein>
<dbReference type="Proteomes" id="UP000035088">
    <property type="component" value="Unassembled WGS sequence"/>
</dbReference>
<dbReference type="AlphaFoldDB" id="G7H5K4"/>
<dbReference type="SUPFAM" id="SSF53590">
    <property type="entry name" value="Nucleoside hydrolase"/>
    <property type="match status" value="1"/>
</dbReference>
<dbReference type="OrthoDB" id="9797882at2"/>
<dbReference type="InterPro" id="IPR023186">
    <property type="entry name" value="IUNH"/>
</dbReference>
<evidence type="ECO:0000259" key="3">
    <source>
        <dbReference type="Pfam" id="PF01156"/>
    </source>
</evidence>
<dbReference type="PANTHER" id="PTHR12304:SF4">
    <property type="entry name" value="URIDINE NUCLEOSIDASE"/>
    <property type="match status" value="1"/>
</dbReference>
<dbReference type="Gene3D" id="3.90.245.10">
    <property type="entry name" value="Ribonucleoside hydrolase-like"/>
    <property type="match status" value="1"/>
</dbReference>
<comment type="caution">
    <text evidence="4">The sequence shown here is derived from an EMBL/GenBank/DDBJ whole genome shotgun (WGS) entry which is preliminary data.</text>
</comment>
<sequence>MTRLLLDCDTGIDDSLALLYLLARPDAELLGVVSTAGNVPTEVVVENNLAWLGLCGRSDIPVFRGAAGPLAIPLRTAEDTHGPRGVGYAQLPPATASAADLEGAHAWVRTAAAHDGDLVGLVVGPLTNLALATRLDPDLPTRLRRLVIMGGAFGVAGNTTPVAEWNMVVDPEAADEVFAAFDRPDAPSPVVCGLNITEQMRFTPDHLAALRRRTGDAPLTALVDDALRFYFEFHRSQDEGYLAYLHDPFAAMVALDPGRVSCEAARVVVELTGTHTRAMTVADRRGMIGAPNAFVVAEADTEAMLDELVEVLARLARD</sequence>
<name>G7H5K4_9ACTN</name>
<accession>G7H5K4</accession>
<keyword evidence="2" id="KW-0326">Glycosidase</keyword>
<gene>
    <name evidence="4" type="ORF">GOARA_064_01310</name>
</gene>
<dbReference type="GO" id="GO:0005829">
    <property type="term" value="C:cytosol"/>
    <property type="evidence" value="ECO:0007669"/>
    <property type="project" value="TreeGrafter"/>
</dbReference>
<dbReference type="PANTHER" id="PTHR12304">
    <property type="entry name" value="INOSINE-URIDINE PREFERRING NUCLEOSIDE HYDROLASE"/>
    <property type="match status" value="1"/>
</dbReference>
<reference evidence="4 5" key="1">
    <citation type="submission" date="2011-11" db="EMBL/GenBank/DDBJ databases">
        <title>Whole genome shotgun sequence of Gordonia araii NBRC 100433.</title>
        <authorList>
            <person name="Yoshida Y."/>
            <person name="Hosoyama A."/>
            <person name="Tsuchikane K."/>
            <person name="Katsumata H."/>
            <person name="Yamazaki S."/>
            <person name="Fujita N."/>
        </authorList>
    </citation>
    <scope>NUCLEOTIDE SEQUENCE [LARGE SCALE GENOMIC DNA]</scope>
    <source>
        <strain evidence="4 5">NBRC 100433</strain>
    </source>
</reference>
<dbReference type="EMBL" id="BAEE01000064">
    <property type="protein sequence ID" value="GAB11129.1"/>
    <property type="molecule type" value="Genomic_DNA"/>
</dbReference>
<dbReference type="GO" id="GO:0008477">
    <property type="term" value="F:purine nucleosidase activity"/>
    <property type="evidence" value="ECO:0007669"/>
    <property type="project" value="TreeGrafter"/>
</dbReference>
<proteinExistence type="predicted"/>
<dbReference type="RefSeq" id="WP_007323204.1">
    <property type="nucleotide sequence ID" value="NZ_BAEE01000064.1"/>
</dbReference>
<feature type="domain" description="Inosine/uridine-preferring nucleoside hydrolase" evidence="3">
    <location>
        <begin position="5"/>
        <end position="305"/>
    </location>
</feature>
<evidence type="ECO:0000256" key="1">
    <source>
        <dbReference type="ARBA" id="ARBA00022801"/>
    </source>
</evidence>
<dbReference type="InterPro" id="IPR001910">
    <property type="entry name" value="Inosine/uridine_hydrolase_dom"/>
</dbReference>
<keyword evidence="1 4" id="KW-0378">Hydrolase</keyword>
<evidence type="ECO:0000313" key="5">
    <source>
        <dbReference type="Proteomes" id="UP000035088"/>
    </source>
</evidence>
<evidence type="ECO:0000313" key="4">
    <source>
        <dbReference type="EMBL" id="GAB11129.1"/>
    </source>
</evidence>
<organism evidence="4 5">
    <name type="scientific">Gordonia araii NBRC 100433</name>
    <dbReference type="NCBI Taxonomy" id="1073574"/>
    <lineage>
        <taxon>Bacteria</taxon>
        <taxon>Bacillati</taxon>
        <taxon>Actinomycetota</taxon>
        <taxon>Actinomycetes</taxon>
        <taxon>Mycobacteriales</taxon>
        <taxon>Gordoniaceae</taxon>
        <taxon>Gordonia</taxon>
    </lineage>
</organism>
<dbReference type="InterPro" id="IPR036452">
    <property type="entry name" value="Ribo_hydro-like"/>
</dbReference>